<dbReference type="EC" id="2.3.1.-" evidence="7"/>
<dbReference type="PIRSF" id="PIRSF026649">
    <property type="entry name" value="MsbB"/>
    <property type="match status" value="1"/>
</dbReference>
<evidence type="ECO:0000256" key="4">
    <source>
        <dbReference type="ARBA" id="ARBA00022679"/>
    </source>
</evidence>
<dbReference type="PANTHER" id="PTHR30606:SF10">
    <property type="entry name" value="PHOSPHATIDYLINOSITOL MANNOSIDE ACYLTRANSFERASE"/>
    <property type="match status" value="1"/>
</dbReference>
<comment type="subcellular location">
    <subcellularLocation>
        <location evidence="1">Cell inner membrane</location>
    </subcellularLocation>
</comment>
<dbReference type="OrthoDB" id="9801955at2"/>
<dbReference type="GO" id="GO:0009247">
    <property type="term" value="P:glycolipid biosynthetic process"/>
    <property type="evidence" value="ECO:0007669"/>
    <property type="project" value="UniProtKB-ARBA"/>
</dbReference>
<gene>
    <name evidence="7" type="primary">htrB</name>
    <name evidence="7" type="ORF">KOR42_01750</name>
</gene>
<evidence type="ECO:0000313" key="7">
    <source>
        <dbReference type="EMBL" id="TWT56820.1"/>
    </source>
</evidence>
<dbReference type="InterPro" id="IPR004960">
    <property type="entry name" value="LipA_acyltrans"/>
</dbReference>
<proteinExistence type="predicted"/>
<accession>A0A5C5X1W6</accession>
<evidence type="ECO:0000256" key="5">
    <source>
        <dbReference type="ARBA" id="ARBA00023136"/>
    </source>
</evidence>
<organism evidence="7 8">
    <name type="scientific">Thalassoglobus neptunius</name>
    <dbReference type="NCBI Taxonomy" id="1938619"/>
    <lineage>
        <taxon>Bacteria</taxon>
        <taxon>Pseudomonadati</taxon>
        <taxon>Planctomycetota</taxon>
        <taxon>Planctomycetia</taxon>
        <taxon>Planctomycetales</taxon>
        <taxon>Planctomycetaceae</taxon>
        <taxon>Thalassoglobus</taxon>
    </lineage>
</organism>
<dbReference type="AlphaFoldDB" id="A0A5C5X1W6"/>
<dbReference type="GO" id="GO:0005886">
    <property type="term" value="C:plasma membrane"/>
    <property type="evidence" value="ECO:0007669"/>
    <property type="project" value="UniProtKB-SubCell"/>
</dbReference>
<sequence>MTKQKARWLAEYAAFRLITCVVEILSVRQTIRIAEFVGWVFVNVLPRKMTRYHVAAENLQHAFGPNLSDKEVERLIEGMWVHLFRLVAEIIQFPRRLHKDNFRDVIRFRNRKMCAEALNSGRTILMLGGHFGNWEALTATFGIFGYPMGIVARELDNPYLHRWFARTREVTGHRLLLKQGGWDGMVEILQAGGNLGLLCDQDAGKRGIFVEFFNRPASTFRSLALMAIEHDALVVTGYGVRLPDDEDESRWVRFEAGCEDVLDVREIEAEDEVRAITERFTKALEQAIRRHPEQYFWVHRRWKSVPRERKRARKAAA</sequence>
<dbReference type="GO" id="GO:0016746">
    <property type="term" value="F:acyltransferase activity"/>
    <property type="evidence" value="ECO:0007669"/>
    <property type="project" value="UniProtKB-KW"/>
</dbReference>
<dbReference type="Proteomes" id="UP000317243">
    <property type="component" value="Unassembled WGS sequence"/>
</dbReference>
<protein>
    <submittedName>
        <fullName evidence="7">Lipid A biosynthesis lauroyl acyltransferase</fullName>
        <ecNumber evidence="7">2.3.1.-</ecNumber>
    </submittedName>
</protein>
<dbReference type="PANTHER" id="PTHR30606">
    <property type="entry name" value="LIPID A BIOSYNTHESIS LAUROYL ACYLTRANSFERASE"/>
    <property type="match status" value="1"/>
</dbReference>
<dbReference type="Pfam" id="PF03279">
    <property type="entry name" value="Lip_A_acyltrans"/>
    <property type="match status" value="1"/>
</dbReference>
<keyword evidence="3" id="KW-0997">Cell inner membrane</keyword>
<keyword evidence="2" id="KW-1003">Cell membrane</keyword>
<reference evidence="7 8" key="1">
    <citation type="submission" date="2019-02" db="EMBL/GenBank/DDBJ databases">
        <title>Deep-cultivation of Planctomycetes and their phenomic and genomic characterization uncovers novel biology.</title>
        <authorList>
            <person name="Wiegand S."/>
            <person name="Jogler M."/>
            <person name="Boedeker C."/>
            <person name="Pinto D."/>
            <person name="Vollmers J."/>
            <person name="Rivas-Marin E."/>
            <person name="Kohn T."/>
            <person name="Peeters S.H."/>
            <person name="Heuer A."/>
            <person name="Rast P."/>
            <person name="Oberbeckmann S."/>
            <person name="Bunk B."/>
            <person name="Jeske O."/>
            <person name="Meyerdierks A."/>
            <person name="Storesund J.E."/>
            <person name="Kallscheuer N."/>
            <person name="Luecker S."/>
            <person name="Lage O.M."/>
            <person name="Pohl T."/>
            <person name="Merkel B.J."/>
            <person name="Hornburger P."/>
            <person name="Mueller R.-W."/>
            <person name="Bruemmer F."/>
            <person name="Labrenz M."/>
            <person name="Spormann A.M."/>
            <person name="Op Den Camp H."/>
            <person name="Overmann J."/>
            <person name="Amann R."/>
            <person name="Jetten M.S.M."/>
            <person name="Mascher T."/>
            <person name="Medema M.H."/>
            <person name="Devos D.P."/>
            <person name="Kaster A.-K."/>
            <person name="Ovreas L."/>
            <person name="Rohde M."/>
            <person name="Galperin M.Y."/>
            <person name="Jogler C."/>
        </authorList>
    </citation>
    <scope>NUCLEOTIDE SEQUENCE [LARGE SCALE GENOMIC DNA]</scope>
    <source>
        <strain evidence="7 8">KOR42</strain>
    </source>
</reference>
<keyword evidence="8" id="KW-1185">Reference proteome</keyword>
<keyword evidence="5" id="KW-0472">Membrane</keyword>
<name>A0A5C5X1W6_9PLAN</name>
<evidence type="ECO:0000256" key="1">
    <source>
        <dbReference type="ARBA" id="ARBA00004533"/>
    </source>
</evidence>
<dbReference type="CDD" id="cd07984">
    <property type="entry name" value="LPLAT_LABLAT-like"/>
    <property type="match status" value="1"/>
</dbReference>
<evidence type="ECO:0000256" key="2">
    <source>
        <dbReference type="ARBA" id="ARBA00022475"/>
    </source>
</evidence>
<evidence type="ECO:0000256" key="6">
    <source>
        <dbReference type="ARBA" id="ARBA00023315"/>
    </source>
</evidence>
<evidence type="ECO:0000256" key="3">
    <source>
        <dbReference type="ARBA" id="ARBA00022519"/>
    </source>
</evidence>
<keyword evidence="4 7" id="KW-0808">Transferase</keyword>
<dbReference type="EMBL" id="SIHI01000001">
    <property type="protein sequence ID" value="TWT56820.1"/>
    <property type="molecule type" value="Genomic_DNA"/>
</dbReference>
<comment type="caution">
    <text evidence="7">The sequence shown here is derived from an EMBL/GenBank/DDBJ whole genome shotgun (WGS) entry which is preliminary data.</text>
</comment>
<evidence type="ECO:0000313" key="8">
    <source>
        <dbReference type="Proteomes" id="UP000317243"/>
    </source>
</evidence>
<keyword evidence="6 7" id="KW-0012">Acyltransferase</keyword>